<evidence type="ECO:0000256" key="2">
    <source>
        <dbReference type="SAM" id="Phobius"/>
    </source>
</evidence>
<sequence>MATMQRLREEDDTVLRGSEDEARALEEGTGADEVEDSEEAPLRQNAIILPQELIDMILEKLFDDDPHARPRIRIDSNFQTPLALRLCHWTREKYVAKYYTRSTFILSAPKTHTSFFKYFHRLPYERTWCYIYEWREDEDGCEVSISREKRSHPRHRRYLCKWFRREPSGFYRENEQWIGRLRTVKQFYRRRAEDYEVWRRSLEPTILGMQSVTSMVCLLLPCVAIAVLMIRES</sequence>
<feature type="compositionally biased region" description="Acidic residues" evidence="1">
    <location>
        <begin position="29"/>
        <end position="39"/>
    </location>
</feature>
<feature type="region of interest" description="Disordered" evidence="1">
    <location>
        <begin position="1"/>
        <end position="41"/>
    </location>
</feature>
<feature type="transmembrane region" description="Helical" evidence="2">
    <location>
        <begin position="206"/>
        <end position="230"/>
    </location>
</feature>
<dbReference type="EMBL" id="LKMD01000108">
    <property type="protein sequence ID" value="PIA88672.1"/>
    <property type="molecule type" value="Genomic_DNA"/>
</dbReference>
<proteinExistence type="predicted"/>
<organism evidence="3 4">
    <name type="scientific">Cercospora beticola</name>
    <name type="common">Sugarbeet leaf spot fungus</name>
    <dbReference type="NCBI Taxonomy" id="122368"/>
    <lineage>
        <taxon>Eukaryota</taxon>
        <taxon>Fungi</taxon>
        <taxon>Dikarya</taxon>
        <taxon>Ascomycota</taxon>
        <taxon>Pezizomycotina</taxon>
        <taxon>Dothideomycetes</taxon>
        <taxon>Dothideomycetidae</taxon>
        <taxon>Mycosphaerellales</taxon>
        <taxon>Mycosphaerellaceae</taxon>
        <taxon>Cercospora</taxon>
    </lineage>
</organism>
<keyword evidence="2" id="KW-1133">Transmembrane helix</keyword>
<evidence type="ECO:0000313" key="4">
    <source>
        <dbReference type="Proteomes" id="UP000230605"/>
    </source>
</evidence>
<evidence type="ECO:0000256" key="1">
    <source>
        <dbReference type="SAM" id="MobiDB-lite"/>
    </source>
</evidence>
<accession>A0A2G5H8W2</accession>
<protein>
    <submittedName>
        <fullName evidence="3">Uncharacterized protein</fullName>
    </submittedName>
</protein>
<keyword evidence="2" id="KW-0472">Membrane</keyword>
<dbReference type="OrthoDB" id="3646939at2759"/>
<comment type="caution">
    <text evidence="3">The sequence shown here is derived from an EMBL/GenBank/DDBJ whole genome shotgun (WGS) entry which is preliminary data.</text>
</comment>
<dbReference type="AlphaFoldDB" id="A0A2G5H8W2"/>
<dbReference type="Proteomes" id="UP000230605">
    <property type="component" value="Chromosome 5"/>
</dbReference>
<evidence type="ECO:0000313" key="3">
    <source>
        <dbReference type="EMBL" id="PIA88672.1"/>
    </source>
</evidence>
<gene>
    <name evidence="3" type="ORF">CB0940_06916</name>
</gene>
<name>A0A2G5H8W2_CERBT</name>
<feature type="compositionally biased region" description="Basic and acidic residues" evidence="1">
    <location>
        <begin position="1"/>
        <end position="26"/>
    </location>
</feature>
<reference evidence="3 4" key="1">
    <citation type="submission" date="2015-10" db="EMBL/GenBank/DDBJ databases">
        <title>The cercosporin biosynthetic gene cluster was horizontally transferred to several fungal lineages and shown to be expanded in Cercospora beticola based on microsynteny with recipient genomes.</title>
        <authorList>
            <person name="De Jonge R."/>
            <person name="Ebert M.K."/>
            <person name="Suttle J.C."/>
            <person name="Jurick Ii W.M."/>
            <person name="Secor G.A."/>
            <person name="Thomma B.P."/>
            <person name="Van De Peer Y."/>
            <person name="Bolton M.D."/>
        </authorList>
    </citation>
    <scope>NUCLEOTIDE SEQUENCE [LARGE SCALE GENOMIC DNA]</scope>
    <source>
        <strain evidence="3 4">09-40</strain>
    </source>
</reference>
<keyword evidence="2" id="KW-0812">Transmembrane</keyword>